<comment type="caution">
    <text evidence="1">The sequence shown here is derived from an EMBL/GenBank/DDBJ whole genome shotgun (WGS) entry which is preliminary data.</text>
</comment>
<name>A0A1F5YXF1_9BACT</name>
<protein>
    <submittedName>
        <fullName evidence="1">Uncharacterized protein</fullName>
    </submittedName>
</protein>
<dbReference type="AlphaFoldDB" id="A0A1F5YXF1"/>
<dbReference type="STRING" id="1798374.A2Z33_06265"/>
<dbReference type="EMBL" id="MFJD01000001">
    <property type="protein sequence ID" value="OGG04878.1"/>
    <property type="molecule type" value="Genomic_DNA"/>
</dbReference>
<gene>
    <name evidence="1" type="ORF">A2Z33_06265</name>
</gene>
<sequence>MSQIITYQKSPSGKYCQIKFDDGNRILISLAQVGVKISRLKWGGLIPAETILEISTPDLFSDKYKPVREKLTEISLEPDFLDVFKDLLLPIKSLDEARKTLDKIFTV</sequence>
<evidence type="ECO:0000313" key="1">
    <source>
        <dbReference type="EMBL" id="OGG04878.1"/>
    </source>
</evidence>
<accession>A0A1F5YXF1</accession>
<reference evidence="1 2" key="1">
    <citation type="journal article" date="2016" name="Nat. Commun.">
        <title>Thousands of microbial genomes shed light on interconnected biogeochemical processes in an aquifer system.</title>
        <authorList>
            <person name="Anantharaman K."/>
            <person name="Brown C.T."/>
            <person name="Hug L.A."/>
            <person name="Sharon I."/>
            <person name="Castelle C.J."/>
            <person name="Probst A.J."/>
            <person name="Thomas B.C."/>
            <person name="Singh A."/>
            <person name="Wilkins M.J."/>
            <person name="Karaoz U."/>
            <person name="Brodie E.L."/>
            <person name="Williams K.H."/>
            <person name="Hubbard S.S."/>
            <person name="Banfield J.F."/>
        </authorList>
    </citation>
    <scope>NUCLEOTIDE SEQUENCE [LARGE SCALE GENOMIC DNA]</scope>
</reference>
<evidence type="ECO:0000313" key="2">
    <source>
        <dbReference type="Proteomes" id="UP000178448"/>
    </source>
</evidence>
<proteinExistence type="predicted"/>
<organism evidence="1 2">
    <name type="scientific">Candidatus Gottesmanbacteria bacterium RBG_16_52_11</name>
    <dbReference type="NCBI Taxonomy" id="1798374"/>
    <lineage>
        <taxon>Bacteria</taxon>
        <taxon>Candidatus Gottesmaniibacteriota</taxon>
    </lineage>
</organism>
<dbReference type="Proteomes" id="UP000178448">
    <property type="component" value="Unassembled WGS sequence"/>
</dbReference>